<organism evidence="3 4">
    <name type="scientific">Amycolatopsis acididurans</name>
    <dbReference type="NCBI Taxonomy" id="2724524"/>
    <lineage>
        <taxon>Bacteria</taxon>
        <taxon>Bacillati</taxon>
        <taxon>Actinomycetota</taxon>
        <taxon>Actinomycetes</taxon>
        <taxon>Pseudonocardiales</taxon>
        <taxon>Pseudonocardiaceae</taxon>
        <taxon>Amycolatopsis</taxon>
    </lineage>
</organism>
<protein>
    <submittedName>
        <fullName evidence="3">LuxR family transcriptional regulator</fullName>
    </submittedName>
</protein>
<dbReference type="PROSITE" id="PS50043">
    <property type="entry name" value="HTH_LUXR_2"/>
    <property type="match status" value="1"/>
</dbReference>
<dbReference type="InterPro" id="IPR036388">
    <property type="entry name" value="WH-like_DNA-bd_sf"/>
</dbReference>
<comment type="caution">
    <text evidence="3">The sequence shown here is derived from an EMBL/GenBank/DDBJ whole genome shotgun (WGS) entry which is preliminary data.</text>
</comment>
<reference evidence="3 4" key="1">
    <citation type="submission" date="2020-04" db="EMBL/GenBank/DDBJ databases">
        <title>Novel species.</title>
        <authorList>
            <person name="Teo W.F.A."/>
            <person name="Lipun K."/>
            <person name="Srisuk N."/>
            <person name="Duangmal K."/>
        </authorList>
    </citation>
    <scope>NUCLEOTIDE SEQUENCE [LARGE SCALE GENOMIC DNA]</scope>
    <source>
        <strain evidence="3 4">K13G38</strain>
    </source>
</reference>
<dbReference type="Pfam" id="PF13424">
    <property type="entry name" value="TPR_12"/>
    <property type="match status" value="1"/>
</dbReference>
<dbReference type="Gene3D" id="1.10.10.10">
    <property type="entry name" value="Winged helix-like DNA-binding domain superfamily/Winged helix DNA-binding domain"/>
    <property type="match status" value="1"/>
</dbReference>
<dbReference type="SUPFAM" id="SSF48452">
    <property type="entry name" value="TPR-like"/>
    <property type="match status" value="1"/>
</dbReference>
<dbReference type="PRINTS" id="PR00364">
    <property type="entry name" value="DISEASERSIST"/>
</dbReference>
<dbReference type="RefSeq" id="WP_168515871.1">
    <property type="nucleotide sequence ID" value="NZ_JAAXLS010000008.1"/>
</dbReference>
<feature type="domain" description="HTH luxR-type" evidence="2">
    <location>
        <begin position="706"/>
        <end position="771"/>
    </location>
</feature>
<dbReference type="PRINTS" id="PR00038">
    <property type="entry name" value="HTHLUXR"/>
</dbReference>
<dbReference type="Gene3D" id="3.40.50.300">
    <property type="entry name" value="P-loop containing nucleotide triphosphate hydrolases"/>
    <property type="match status" value="1"/>
</dbReference>
<dbReference type="Pfam" id="PF00196">
    <property type="entry name" value="GerE"/>
    <property type="match status" value="1"/>
</dbReference>
<dbReference type="EMBL" id="JAAXLS010000008">
    <property type="protein sequence ID" value="NKQ54217.1"/>
    <property type="molecule type" value="Genomic_DNA"/>
</dbReference>
<evidence type="ECO:0000313" key="3">
    <source>
        <dbReference type="EMBL" id="NKQ54217.1"/>
    </source>
</evidence>
<dbReference type="CDD" id="cd06170">
    <property type="entry name" value="LuxR_C_like"/>
    <property type="match status" value="1"/>
</dbReference>
<dbReference type="SUPFAM" id="SSF52540">
    <property type="entry name" value="P-loop containing nucleoside triphosphate hydrolases"/>
    <property type="match status" value="1"/>
</dbReference>
<evidence type="ECO:0000313" key="4">
    <source>
        <dbReference type="Proteomes" id="UP000715441"/>
    </source>
</evidence>
<proteinExistence type="predicted"/>
<dbReference type="PANTHER" id="PTHR47691:SF3">
    <property type="entry name" value="HTH-TYPE TRANSCRIPTIONAL REGULATOR RV0890C-RELATED"/>
    <property type="match status" value="1"/>
</dbReference>
<keyword evidence="4" id="KW-1185">Reference proteome</keyword>
<dbReference type="InterPro" id="IPR000792">
    <property type="entry name" value="Tscrpt_reg_LuxR_C"/>
</dbReference>
<name>A0ABX1J7E6_9PSEU</name>
<feature type="region of interest" description="Disordered" evidence="1">
    <location>
        <begin position="692"/>
        <end position="713"/>
    </location>
</feature>
<dbReference type="InterPro" id="IPR016032">
    <property type="entry name" value="Sig_transdc_resp-reg_C-effctor"/>
</dbReference>
<dbReference type="SMART" id="SM00421">
    <property type="entry name" value="HTH_LUXR"/>
    <property type="match status" value="1"/>
</dbReference>
<dbReference type="InterPro" id="IPR049945">
    <property type="entry name" value="AAA_22"/>
</dbReference>
<dbReference type="PANTHER" id="PTHR47691">
    <property type="entry name" value="REGULATOR-RELATED"/>
    <property type="match status" value="1"/>
</dbReference>
<dbReference type="InterPro" id="IPR011990">
    <property type="entry name" value="TPR-like_helical_dom_sf"/>
</dbReference>
<gene>
    <name evidence="3" type="ORF">HFP15_15115</name>
</gene>
<sequence length="778" mass="85171">MGEPAPEREHSATLPAELTSFVGRRNERAEIRRLLADARLVTLTGFGGVGKTRLALRVAQELRRAFTDGVWFVSLAGVNDPDWLPHAVSTALGLQGRSTRTAPGALVEYLRSRETLIVLDNCEHLIDTCAMLTDTLLRTCAHLRVLATSREPLRIRGETVHAVAPLTVPARGPAEATLHQYESVSLFVDRARAVQPSFTITENNRDAVAAVCRHLEGIPLALELAAVRLRAMSAAELASALADRQDLLTHGDRTAPDRQRTMAACIEWSFDLCSEAEREVWARTAVFSGGFELDAATAVCAGDRGEITLPDVLLDLVDKSVLSAETHDDRTRFRMLTPLRQRGLRELAELGLVSELRRRHRDFHVGLAEQAAAEWMSARQVEWIDRLRREQSNMQAALEFCFMEPGAAEPGLRMGASLLEYGLADGLFRVGRLWFDRLLPLAPEPTETRALALRTACWWAAMQGDLPAASRLLADGLDAASGLEPRVRTKLTQAEAFVAMFAGDLDRAIPLFTEALTGFRASGDHAQTAHTLALVQLAHTFAGDLEQALACHDECLAITEPVGECWSRAHSLWIAGLAHLAAGDLETATRLERDGLRLMSRMNERLGLGLCLEALAWIGAQRDAERAAMLLGAAQNHWEAIETSTEALPGLFVQHEHCLKMARSVLGDEPYQTAWDRGRALDAAAAIEYALTDRPPGKKDSAPPAAPGYGGPLTRREREIARLVATGLSNRDIAERLVISKRTAETHVANIMTKLGFTSRHQIIAFMAEQQNGAAPRS</sequence>
<dbReference type="Pfam" id="PF13401">
    <property type="entry name" value="AAA_22"/>
    <property type="match status" value="1"/>
</dbReference>
<dbReference type="Proteomes" id="UP000715441">
    <property type="component" value="Unassembled WGS sequence"/>
</dbReference>
<evidence type="ECO:0000259" key="2">
    <source>
        <dbReference type="PROSITE" id="PS50043"/>
    </source>
</evidence>
<dbReference type="SUPFAM" id="SSF46894">
    <property type="entry name" value="C-terminal effector domain of the bipartite response regulators"/>
    <property type="match status" value="1"/>
</dbReference>
<dbReference type="InterPro" id="IPR027417">
    <property type="entry name" value="P-loop_NTPase"/>
</dbReference>
<accession>A0ABX1J7E6</accession>
<dbReference type="Gene3D" id="1.25.40.10">
    <property type="entry name" value="Tetratricopeptide repeat domain"/>
    <property type="match status" value="1"/>
</dbReference>
<evidence type="ECO:0000256" key="1">
    <source>
        <dbReference type="SAM" id="MobiDB-lite"/>
    </source>
</evidence>